<accession>A0ABS6E8Z8</accession>
<sequence>MAVEKMTMMNVIGNVSYVDNVLKDLILSGKVDLVSALSQIEENSFVFNVNDKNLEKAIDLNYISTFPKDKAYEDLLKKGEELKEILNIKSDVNKSSFKEELDFSKISLELNNIYDEIKKPYENLRLLKEELSKIEKFYNNFSLLKDLKMSIDDLRNLSYFDYKFGILSKADRIKLKKNYENILAIILHTGSSEEGEVYLVMYPSSLREELNRILRSLNFKEILLPEEYTGTPMEMLRYLETKKIEIEDKINELEKTILKLKVKYEGIVATLVNLLYIKEKIEDSKEYMARSKKFFYLSGWVSKKDIKKMEEILNKYEGILTMYKGENETLDLTPPTKLRNIKLFRPFESLVRMYGIPSYNEIDPTPFLSLSYMFLFGAMFGDLGQGFILLLGGILLAKVKGNKVFGGLLGRLGLSSMIFGILYGAVFGFEDIIPALLIRPFENINTVLAGAVAIGIGLILISYVYGIINSVKRKDVKEGLFGKDGLVGLLFYLCLLILIGGKLLGRTILPMEIGVAIILLSIALMIFKEPISNLIVGKRPLHEEDISGYYIESVFSIIETLLSMLSGTVSFIRVGAFALTHVGLFIAFETIGKLIGTTAGNIIVLILGNIIIIGLEGLIVFIQGLRLQYYELFSRYYKGEGKEFKPVNIK</sequence>
<dbReference type="RefSeq" id="WP_216521103.1">
    <property type="nucleotide sequence ID" value="NZ_JAHLPM010000014.1"/>
</dbReference>
<evidence type="ECO:0000256" key="3">
    <source>
        <dbReference type="ARBA" id="ARBA00022448"/>
    </source>
</evidence>
<dbReference type="Proteomes" id="UP000749471">
    <property type="component" value="Unassembled WGS sequence"/>
</dbReference>
<evidence type="ECO:0000256" key="8">
    <source>
        <dbReference type="SAM" id="Coils"/>
    </source>
</evidence>
<feature type="coiled-coil region" evidence="8">
    <location>
        <begin position="236"/>
        <end position="263"/>
    </location>
</feature>
<keyword evidence="7 9" id="KW-0472">Membrane</keyword>
<dbReference type="EMBL" id="JAHLPM010000014">
    <property type="protein sequence ID" value="MBU5439397.1"/>
    <property type="molecule type" value="Genomic_DNA"/>
</dbReference>
<keyword evidence="5 9" id="KW-1133">Transmembrane helix</keyword>
<keyword evidence="4 9" id="KW-0812">Transmembrane</keyword>
<evidence type="ECO:0000256" key="7">
    <source>
        <dbReference type="ARBA" id="ARBA00023136"/>
    </source>
</evidence>
<keyword evidence="3" id="KW-0813">Transport</keyword>
<dbReference type="PANTHER" id="PTHR11629:SF63">
    <property type="entry name" value="V-TYPE PROTON ATPASE SUBUNIT A"/>
    <property type="match status" value="1"/>
</dbReference>
<dbReference type="PANTHER" id="PTHR11629">
    <property type="entry name" value="VACUOLAR PROTON ATPASES"/>
    <property type="match status" value="1"/>
</dbReference>
<feature type="transmembrane region" description="Helical" evidence="9">
    <location>
        <begin position="480"/>
        <end position="501"/>
    </location>
</feature>
<evidence type="ECO:0000256" key="1">
    <source>
        <dbReference type="ARBA" id="ARBA00004141"/>
    </source>
</evidence>
<proteinExistence type="inferred from homology"/>
<organism evidence="10 11">
    <name type="scientific">Tissierella simiarum</name>
    <dbReference type="NCBI Taxonomy" id="2841534"/>
    <lineage>
        <taxon>Bacteria</taxon>
        <taxon>Bacillati</taxon>
        <taxon>Bacillota</taxon>
        <taxon>Tissierellia</taxon>
        <taxon>Tissierellales</taxon>
        <taxon>Tissierellaceae</taxon>
        <taxon>Tissierella</taxon>
    </lineage>
</organism>
<keyword evidence="6" id="KW-0406">Ion transport</keyword>
<evidence type="ECO:0008006" key="12">
    <source>
        <dbReference type="Google" id="ProtNLM"/>
    </source>
</evidence>
<feature type="transmembrane region" description="Helical" evidence="9">
    <location>
        <begin position="408"/>
        <end position="427"/>
    </location>
</feature>
<protein>
    <recommendedName>
        <fullName evidence="12">V-type ATP synthase subunit I</fullName>
    </recommendedName>
</protein>
<feature type="transmembrane region" description="Helical" evidence="9">
    <location>
        <begin position="507"/>
        <end position="527"/>
    </location>
</feature>
<dbReference type="InterPro" id="IPR002490">
    <property type="entry name" value="V-ATPase_116kDa_su"/>
</dbReference>
<evidence type="ECO:0000256" key="6">
    <source>
        <dbReference type="ARBA" id="ARBA00023065"/>
    </source>
</evidence>
<dbReference type="Pfam" id="PF01496">
    <property type="entry name" value="V_ATPase_I"/>
    <property type="match status" value="2"/>
</dbReference>
<gene>
    <name evidence="10" type="ORF">KQI42_15365</name>
</gene>
<comment type="similarity">
    <text evidence="2">Belongs to the V-ATPase 116 kDa subunit family.</text>
</comment>
<evidence type="ECO:0000256" key="2">
    <source>
        <dbReference type="ARBA" id="ARBA00009904"/>
    </source>
</evidence>
<comment type="subcellular location">
    <subcellularLocation>
        <location evidence="1">Membrane</location>
        <topology evidence="1">Multi-pass membrane protein</topology>
    </subcellularLocation>
</comment>
<evidence type="ECO:0000256" key="5">
    <source>
        <dbReference type="ARBA" id="ARBA00022989"/>
    </source>
</evidence>
<feature type="transmembrane region" description="Helical" evidence="9">
    <location>
        <begin position="603"/>
        <end position="625"/>
    </location>
</feature>
<evidence type="ECO:0000256" key="4">
    <source>
        <dbReference type="ARBA" id="ARBA00022692"/>
    </source>
</evidence>
<keyword evidence="8" id="KW-0175">Coiled coil</keyword>
<keyword evidence="11" id="KW-1185">Reference proteome</keyword>
<feature type="transmembrane region" description="Helical" evidence="9">
    <location>
        <begin position="372"/>
        <end position="396"/>
    </location>
</feature>
<evidence type="ECO:0000256" key="9">
    <source>
        <dbReference type="SAM" id="Phobius"/>
    </source>
</evidence>
<reference evidence="10 11" key="1">
    <citation type="submission" date="2021-06" db="EMBL/GenBank/DDBJ databases">
        <authorList>
            <person name="Sun Q."/>
            <person name="Li D."/>
        </authorList>
    </citation>
    <scope>NUCLEOTIDE SEQUENCE [LARGE SCALE GENOMIC DNA]</scope>
    <source>
        <strain evidence="10 11">MSJ-40</strain>
    </source>
</reference>
<evidence type="ECO:0000313" key="10">
    <source>
        <dbReference type="EMBL" id="MBU5439397.1"/>
    </source>
</evidence>
<evidence type="ECO:0000313" key="11">
    <source>
        <dbReference type="Proteomes" id="UP000749471"/>
    </source>
</evidence>
<feature type="transmembrane region" description="Helical" evidence="9">
    <location>
        <begin position="571"/>
        <end position="591"/>
    </location>
</feature>
<comment type="caution">
    <text evidence="10">The sequence shown here is derived from an EMBL/GenBank/DDBJ whole genome shotgun (WGS) entry which is preliminary data.</text>
</comment>
<feature type="transmembrane region" description="Helical" evidence="9">
    <location>
        <begin position="447"/>
        <end position="468"/>
    </location>
</feature>
<name>A0ABS6E8Z8_9FIRM</name>